<evidence type="ECO:0000313" key="6">
    <source>
        <dbReference type="Proteomes" id="UP000191500"/>
    </source>
</evidence>
<evidence type="ECO:0000313" key="5">
    <source>
        <dbReference type="EMBL" id="OQE46232.1"/>
    </source>
</evidence>
<dbReference type="InterPro" id="IPR020904">
    <property type="entry name" value="Sc_DH/Rdtase_CS"/>
</dbReference>
<keyword evidence="6" id="KW-1185">Reference proteome</keyword>
<evidence type="ECO:0000256" key="1">
    <source>
        <dbReference type="ARBA" id="ARBA00006484"/>
    </source>
</evidence>
<organism evidence="5 6">
    <name type="scientific">Penicillium coprophilum</name>
    <dbReference type="NCBI Taxonomy" id="36646"/>
    <lineage>
        <taxon>Eukaryota</taxon>
        <taxon>Fungi</taxon>
        <taxon>Dikarya</taxon>
        <taxon>Ascomycota</taxon>
        <taxon>Pezizomycotina</taxon>
        <taxon>Eurotiomycetes</taxon>
        <taxon>Eurotiomycetidae</taxon>
        <taxon>Eurotiales</taxon>
        <taxon>Aspergillaceae</taxon>
        <taxon>Penicillium</taxon>
    </lineage>
</organism>
<accession>A0A1V6V6D8</accession>
<dbReference type="PRINTS" id="PR00081">
    <property type="entry name" value="GDHRDH"/>
</dbReference>
<dbReference type="Pfam" id="PF00106">
    <property type="entry name" value="adh_short"/>
    <property type="match status" value="1"/>
</dbReference>
<dbReference type="CDD" id="cd05374">
    <property type="entry name" value="17beta-HSD-like_SDR_c"/>
    <property type="match status" value="1"/>
</dbReference>
<dbReference type="AlphaFoldDB" id="A0A1V6V6D8"/>
<proteinExistence type="inferred from homology"/>
<dbReference type="SUPFAM" id="SSF51735">
    <property type="entry name" value="NAD(P)-binding Rossmann-fold domains"/>
    <property type="match status" value="1"/>
</dbReference>
<evidence type="ECO:0000256" key="4">
    <source>
        <dbReference type="RuleBase" id="RU000363"/>
    </source>
</evidence>
<dbReference type="PRINTS" id="PR00080">
    <property type="entry name" value="SDRFAMILY"/>
</dbReference>
<gene>
    <name evidence="5" type="ORF">PENCOP_c001G08461</name>
</gene>
<dbReference type="PANTHER" id="PTHR43976">
    <property type="entry name" value="SHORT CHAIN DEHYDROGENASE"/>
    <property type="match status" value="1"/>
</dbReference>
<dbReference type="GO" id="GO:0016491">
    <property type="term" value="F:oxidoreductase activity"/>
    <property type="evidence" value="ECO:0007669"/>
    <property type="project" value="UniProtKB-KW"/>
</dbReference>
<dbReference type="EMBL" id="MDDG01000001">
    <property type="protein sequence ID" value="OQE46232.1"/>
    <property type="molecule type" value="Genomic_DNA"/>
</dbReference>
<comment type="similarity">
    <text evidence="1 4">Belongs to the short-chain dehydrogenases/reductases (SDR) family.</text>
</comment>
<dbReference type="STRING" id="36646.A0A1V6V6D8"/>
<dbReference type="InterPro" id="IPR036291">
    <property type="entry name" value="NAD(P)-bd_dom_sf"/>
</dbReference>
<dbReference type="PANTHER" id="PTHR43976:SF16">
    <property type="entry name" value="SHORT-CHAIN DEHYDROGENASE_REDUCTASE FAMILY PROTEIN"/>
    <property type="match status" value="1"/>
</dbReference>
<dbReference type="Gene3D" id="3.40.50.720">
    <property type="entry name" value="NAD(P)-binding Rossmann-like Domain"/>
    <property type="match status" value="1"/>
</dbReference>
<keyword evidence="3" id="KW-0560">Oxidoreductase</keyword>
<dbReference type="InterPro" id="IPR051911">
    <property type="entry name" value="SDR_oxidoreductase"/>
</dbReference>
<evidence type="ECO:0000256" key="2">
    <source>
        <dbReference type="ARBA" id="ARBA00022857"/>
    </source>
</evidence>
<dbReference type="Proteomes" id="UP000191500">
    <property type="component" value="Unassembled WGS sequence"/>
</dbReference>
<comment type="caution">
    <text evidence="5">The sequence shown here is derived from an EMBL/GenBank/DDBJ whole genome shotgun (WGS) entry which is preliminary data.</text>
</comment>
<protein>
    <submittedName>
        <fullName evidence="5">Uncharacterized protein</fullName>
    </submittedName>
</protein>
<sequence length="313" mass="34287">MLQPNSKINTTYSNRLASSSAASFRKYPEILFTETIMPRVFFVTGSSAGLGEALVKEILDNGDYVIATARKPEVLIFDKATSTNFLAVQLDLLDSNSVLTAYLTGVAKFGRIDVVVNNGGYGLSGPFEDLTDEDIQRQMDVNFTGAVVSTRAAIKVMREQSPPGGIIQQITSIGGRIGMPYMCMYSASKFALEGFTEAVAQEMDPKWGIKFTCVEPGGFRTDFFARSMVYTNSTSSAYDLAAVSAQIKEIEKSQRGDPPKGAKALYHLATLENPPKKTVLGSDAYEWLNQHMTAEHEDLLRHESLARSTDIDD</sequence>
<reference evidence="6" key="1">
    <citation type="journal article" date="2017" name="Nat. Microbiol.">
        <title>Global analysis of biosynthetic gene clusters reveals vast potential of secondary metabolite production in Penicillium species.</title>
        <authorList>
            <person name="Nielsen J.C."/>
            <person name="Grijseels S."/>
            <person name="Prigent S."/>
            <person name="Ji B."/>
            <person name="Dainat J."/>
            <person name="Nielsen K.F."/>
            <person name="Frisvad J.C."/>
            <person name="Workman M."/>
            <person name="Nielsen J."/>
        </authorList>
    </citation>
    <scope>NUCLEOTIDE SEQUENCE [LARGE SCALE GENOMIC DNA]</scope>
    <source>
        <strain evidence="6">IBT 31321</strain>
    </source>
</reference>
<keyword evidence="2" id="KW-0521">NADP</keyword>
<dbReference type="PROSITE" id="PS00061">
    <property type="entry name" value="ADH_SHORT"/>
    <property type="match status" value="1"/>
</dbReference>
<name>A0A1V6V6D8_9EURO</name>
<dbReference type="InterPro" id="IPR002347">
    <property type="entry name" value="SDR_fam"/>
</dbReference>
<evidence type="ECO:0000256" key="3">
    <source>
        <dbReference type="ARBA" id="ARBA00023002"/>
    </source>
</evidence>